<dbReference type="InterPro" id="IPR049704">
    <property type="entry name" value="Aminotrans_3_PPA_site"/>
</dbReference>
<dbReference type="InterPro" id="IPR015422">
    <property type="entry name" value="PyrdxlP-dep_Trfase_small"/>
</dbReference>
<keyword evidence="6 12" id="KW-0032">Aminotransferase</keyword>
<evidence type="ECO:0000256" key="10">
    <source>
        <dbReference type="ARBA" id="ARBA00023128"/>
    </source>
</evidence>
<dbReference type="Proteomes" id="UP001472866">
    <property type="component" value="Chromosome 09"/>
</dbReference>
<evidence type="ECO:0000256" key="4">
    <source>
        <dbReference type="ARBA" id="ARBA00011881"/>
    </source>
</evidence>
<accession>A0AAX4PEL4</accession>
<comment type="subunit">
    <text evidence="4">Homotetramer.</text>
</comment>
<comment type="subcellular location">
    <subcellularLocation>
        <location evidence="2">Mitochondrion</location>
    </subcellularLocation>
</comment>
<dbReference type="GO" id="GO:0030170">
    <property type="term" value="F:pyridoxal phosphate binding"/>
    <property type="evidence" value="ECO:0007669"/>
    <property type="project" value="InterPro"/>
</dbReference>
<dbReference type="CDD" id="cd00610">
    <property type="entry name" value="OAT_like"/>
    <property type="match status" value="1"/>
</dbReference>
<reference evidence="12 13" key="1">
    <citation type="submission" date="2024-03" db="EMBL/GenBank/DDBJ databases">
        <title>Complete genome sequence of the green alga Chloropicon roscoffensis RCC1871.</title>
        <authorList>
            <person name="Lemieux C."/>
            <person name="Pombert J.-F."/>
            <person name="Otis C."/>
            <person name="Turmel M."/>
        </authorList>
    </citation>
    <scope>NUCLEOTIDE SEQUENCE [LARGE SCALE GENOMIC DNA]</scope>
    <source>
        <strain evidence="12 13">RCC1871</strain>
    </source>
</reference>
<dbReference type="GO" id="GO:0005739">
    <property type="term" value="C:mitochondrion"/>
    <property type="evidence" value="ECO:0007669"/>
    <property type="project" value="UniProtKB-SubCell"/>
</dbReference>
<comment type="cofactor">
    <cofactor evidence="1">
        <name>pyridoxal 5'-phosphate</name>
        <dbReference type="ChEBI" id="CHEBI:597326"/>
    </cofactor>
</comment>
<dbReference type="SUPFAM" id="SSF53383">
    <property type="entry name" value="PLP-dependent transferases"/>
    <property type="match status" value="1"/>
</dbReference>
<evidence type="ECO:0000256" key="1">
    <source>
        <dbReference type="ARBA" id="ARBA00001933"/>
    </source>
</evidence>
<evidence type="ECO:0000256" key="3">
    <source>
        <dbReference type="ARBA" id="ARBA00008954"/>
    </source>
</evidence>
<dbReference type="InterPro" id="IPR015424">
    <property type="entry name" value="PyrdxlP-dep_Trfase"/>
</dbReference>
<organism evidence="12 13">
    <name type="scientific">Chloropicon roscoffensis</name>
    <dbReference type="NCBI Taxonomy" id="1461544"/>
    <lineage>
        <taxon>Eukaryota</taxon>
        <taxon>Viridiplantae</taxon>
        <taxon>Chlorophyta</taxon>
        <taxon>Chloropicophyceae</taxon>
        <taxon>Chloropicales</taxon>
        <taxon>Chloropicaceae</taxon>
        <taxon>Chloropicon</taxon>
    </lineage>
</organism>
<dbReference type="PIRSF" id="PIRSF000521">
    <property type="entry name" value="Transaminase_4ab_Lys_Orn"/>
    <property type="match status" value="1"/>
</dbReference>
<keyword evidence="10" id="KW-0496">Mitochondrion</keyword>
<evidence type="ECO:0000313" key="13">
    <source>
        <dbReference type="Proteomes" id="UP001472866"/>
    </source>
</evidence>
<dbReference type="InterPro" id="IPR005814">
    <property type="entry name" value="Aminotrans_3"/>
</dbReference>
<dbReference type="InterPro" id="IPR015421">
    <property type="entry name" value="PyrdxlP-dep_Trfase_major"/>
</dbReference>
<dbReference type="Gene3D" id="3.90.1150.10">
    <property type="entry name" value="Aspartate Aminotransferase, domain 1"/>
    <property type="match status" value="1"/>
</dbReference>
<proteinExistence type="inferred from homology"/>
<dbReference type="AlphaFoldDB" id="A0AAX4PEL4"/>
<sequence>MQTAGPSALRAVATRALRVASNLRVFSASSSSSVPDELPQMKLPDFDYTPRPYNGPSKDQVMETRKQFLSPGIFHYYERPVMIVEGKQQYLYDETGRRYLDAFGGIVTVSVGHSHPKLVKAVNEQNELIQHTTTIYLNDQVAYFAKELAEKLPPHLDSIYFVNSGSEANDLAILMARLYTGNYDVIALRNCYHGMSLGTMGLTAHATWKYPVAQGFGIHHALNPDPYRGRFGNDGEAYAEDVKDMLETATSGRVAAFFAEPIQGVGGAVVLADGYLKRTYEHIRNHGGVCIADEVQAGFGRTGTHYWGFETHGVSPDIVTMAKGIGNGLPLAAVATTREIASTLQKRIHFNTYGGNPVSAAAGRAVLKIIDEEGMQENCRVIGDYLLGRFAGLQEKHDVIGHCRGKGLMLGMELVKDRETKEPAGAETKKVFEDMKDMGVLIGKGGLHGNVFRIKPPMCWTMADAEFMCDAMDHALSRL</sequence>
<evidence type="ECO:0000256" key="6">
    <source>
        <dbReference type="ARBA" id="ARBA00022576"/>
    </source>
</evidence>
<evidence type="ECO:0000256" key="7">
    <source>
        <dbReference type="ARBA" id="ARBA00022679"/>
    </source>
</evidence>
<evidence type="ECO:0000256" key="8">
    <source>
        <dbReference type="ARBA" id="ARBA00022898"/>
    </source>
</evidence>
<dbReference type="EMBL" id="CP151509">
    <property type="protein sequence ID" value="WZN64359.1"/>
    <property type="molecule type" value="Genomic_DNA"/>
</dbReference>
<protein>
    <recommendedName>
        <fullName evidence="5">alanine--glyoxylate transaminase</fullName>
        <ecNumber evidence="5">2.6.1.44</ecNumber>
    </recommendedName>
</protein>
<keyword evidence="9" id="KW-0809">Transit peptide</keyword>
<gene>
    <name evidence="12" type="ORF">HKI87_09g59150</name>
</gene>
<evidence type="ECO:0000256" key="11">
    <source>
        <dbReference type="RuleBase" id="RU003560"/>
    </source>
</evidence>
<dbReference type="PROSITE" id="PS00600">
    <property type="entry name" value="AA_TRANSFER_CLASS_3"/>
    <property type="match status" value="1"/>
</dbReference>
<dbReference type="PANTHER" id="PTHR45688">
    <property type="match status" value="1"/>
</dbReference>
<evidence type="ECO:0000313" key="12">
    <source>
        <dbReference type="EMBL" id="WZN64359.1"/>
    </source>
</evidence>
<dbReference type="GO" id="GO:0008453">
    <property type="term" value="F:alanine-glyoxylate transaminase activity"/>
    <property type="evidence" value="ECO:0007669"/>
    <property type="project" value="UniProtKB-EC"/>
</dbReference>
<name>A0AAX4PEL4_9CHLO</name>
<dbReference type="GO" id="GO:0019481">
    <property type="term" value="P:L-alanine catabolic process, by transamination"/>
    <property type="evidence" value="ECO:0007669"/>
    <property type="project" value="TreeGrafter"/>
</dbReference>
<evidence type="ECO:0000256" key="5">
    <source>
        <dbReference type="ARBA" id="ARBA00013049"/>
    </source>
</evidence>
<dbReference type="Pfam" id="PF00202">
    <property type="entry name" value="Aminotran_3"/>
    <property type="match status" value="1"/>
</dbReference>
<dbReference type="FunFam" id="3.40.640.10:FF:000004">
    <property type="entry name" value="Acetylornithine aminotransferase"/>
    <property type="match status" value="1"/>
</dbReference>
<evidence type="ECO:0000256" key="9">
    <source>
        <dbReference type="ARBA" id="ARBA00022946"/>
    </source>
</evidence>
<keyword evidence="7" id="KW-0808">Transferase</keyword>
<dbReference type="EC" id="2.6.1.44" evidence="5"/>
<dbReference type="GO" id="GO:0009436">
    <property type="term" value="P:glyoxylate catabolic process"/>
    <property type="evidence" value="ECO:0007669"/>
    <property type="project" value="TreeGrafter"/>
</dbReference>
<evidence type="ECO:0000256" key="2">
    <source>
        <dbReference type="ARBA" id="ARBA00004173"/>
    </source>
</evidence>
<keyword evidence="13" id="KW-1185">Reference proteome</keyword>
<comment type="similarity">
    <text evidence="3 11">Belongs to the class-III pyridoxal-phosphate-dependent aminotransferase family.</text>
</comment>
<dbReference type="PANTHER" id="PTHR45688:SF3">
    <property type="entry name" value="ALANINE--GLYOXYLATE AMINOTRANSFERASE 2, MITOCHONDRIAL"/>
    <property type="match status" value="1"/>
</dbReference>
<keyword evidence="8 11" id="KW-0663">Pyridoxal phosphate</keyword>
<dbReference type="Gene3D" id="3.40.640.10">
    <property type="entry name" value="Type I PLP-dependent aspartate aminotransferase-like (Major domain)"/>
    <property type="match status" value="1"/>
</dbReference>